<feature type="region of interest" description="Disordered" evidence="9">
    <location>
        <begin position="426"/>
        <end position="454"/>
    </location>
</feature>
<dbReference type="InterPro" id="IPR044589">
    <property type="entry name" value="GATA26/27"/>
</dbReference>
<dbReference type="InterPro" id="IPR028020">
    <property type="entry name" value="ASX_DEUBAD_dom"/>
</dbReference>
<comment type="subcellular location">
    <subcellularLocation>
        <location evidence="1">Nucleus</location>
    </subcellularLocation>
</comment>
<keyword evidence="6" id="KW-0804">Transcription</keyword>
<dbReference type="Gene3D" id="1.10.2020.20">
    <property type="match status" value="1"/>
</dbReference>
<organism evidence="12 13">
    <name type="scientific">Platanthera zijinensis</name>
    <dbReference type="NCBI Taxonomy" id="2320716"/>
    <lineage>
        <taxon>Eukaryota</taxon>
        <taxon>Viridiplantae</taxon>
        <taxon>Streptophyta</taxon>
        <taxon>Embryophyta</taxon>
        <taxon>Tracheophyta</taxon>
        <taxon>Spermatophyta</taxon>
        <taxon>Magnoliopsida</taxon>
        <taxon>Liliopsida</taxon>
        <taxon>Asparagales</taxon>
        <taxon>Orchidaceae</taxon>
        <taxon>Orchidoideae</taxon>
        <taxon>Orchideae</taxon>
        <taxon>Orchidinae</taxon>
        <taxon>Platanthera</taxon>
    </lineage>
</organism>
<keyword evidence="2" id="KW-0479">Metal-binding</keyword>
<dbReference type="PANTHER" id="PTHR46855:SF1">
    <property type="entry name" value="GATA TRANSCRIPTION FACTOR 26"/>
    <property type="match status" value="1"/>
</dbReference>
<accession>A0AAP0BPC2</accession>
<dbReference type="EMBL" id="JBBWWQ010000006">
    <property type="protein sequence ID" value="KAK8944891.1"/>
    <property type="molecule type" value="Genomic_DNA"/>
</dbReference>
<evidence type="ECO:0000313" key="13">
    <source>
        <dbReference type="Proteomes" id="UP001418222"/>
    </source>
</evidence>
<reference evidence="12 13" key="1">
    <citation type="journal article" date="2022" name="Nat. Plants">
        <title>Genomes of leafy and leafless Platanthera orchids illuminate the evolution of mycoheterotrophy.</title>
        <authorList>
            <person name="Li M.H."/>
            <person name="Liu K.W."/>
            <person name="Li Z."/>
            <person name="Lu H.C."/>
            <person name="Ye Q.L."/>
            <person name="Zhang D."/>
            <person name="Wang J.Y."/>
            <person name="Li Y.F."/>
            <person name="Zhong Z.M."/>
            <person name="Liu X."/>
            <person name="Yu X."/>
            <person name="Liu D.K."/>
            <person name="Tu X.D."/>
            <person name="Liu B."/>
            <person name="Hao Y."/>
            <person name="Liao X.Y."/>
            <person name="Jiang Y.T."/>
            <person name="Sun W.H."/>
            <person name="Chen J."/>
            <person name="Chen Y.Q."/>
            <person name="Ai Y."/>
            <person name="Zhai J.W."/>
            <person name="Wu S.S."/>
            <person name="Zhou Z."/>
            <person name="Hsiao Y.Y."/>
            <person name="Wu W.L."/>
            <person name="Chen Y.Y."/>
            <person name="Lin Y.F."/>
            <person name="Hsu J.L."/>
            <person name="Li C.Y."/>
            <person name="Wang Z.W."/>
            <person name="Zhao X."/>
            <person name="Zhong W.Y."/>
            <person name="Ma X.K."/>
            <person name="Ma L."/>
            <person name="Huang J."/>
            <person name="Chen G.Z."/>
            <person name="Huang M.Z."/>
            <person name="Huang L."/>
            <person name="Peng D.H."/>
            <person name="Luo Y.B."/>
            <person name="Zou S.Q."/>
            <person name="Chen S.P."/>
            <person name="Lan S."/>
            <person name="Tsai W.C."/>
            <person name="Van de Peer Y."/>
            <person name="Liu Z.J."/>
        </authorList>
    </citation>
    <scope>NUCLEOTIDE SEQUENCE [LARGE SCALE GENOMIC DNA]</scope>
    <source>
        <strain evidence="12">Lor287</strain>
    </source>
</reference>
<dbReference type="Proteomes" id="UP001418222">
    <property type="component" value="Unassembled WGS sequence"/>
</dbReference>
<gene>
    <name evidence="12" type="primary">GATA26</name>
    <name evidence="12" type="ORF">KSP39_PZI008040</name>
</gene>
<evidence type="ECO:0000256" key="1">
    <source>
        <dbReference type="ARBA" id="ARBA00004123"/>
    </source>
</evidence>
<dbReference type="PANTHER" id="PTHR46855">
    <property type="entry name" value="OSJNBB0038F03.10 PROTEIN"/>
    <property type="match status" value="1"/>
</dbReference>
<name>A0AAP0BPC2_9ASPA</name>
<keyword evidence="3 8" id="KW-0863">Zinc-finger</keyword>
<dbReference type="GO" id="GO:0005634">
    <property type="term" value="C:nucleus"/>
    <property type="evidence" value="ECO:0007669"/>
    <property type="project" value="UniProtKB-SubCell"/>
</dbReference>
<dbReference type="InterPro" id="IPR044867">
    <property type="entry name" value="DEUBAD_dom"/>
</dbReference>
<dbReference type="PROSITE" id="PS00344">
    <property type="entry name" value="GATA_ZN_FINGER_1"/>
    <property type="match status" value="1"/>
</dbReference>
<dbReference type="InterPro" id="IPR000679">
    <property type="entry name" value="Znf_GATA"/>
</dbReference>
<evidence type="ECO:0000256" key="6">
    <source>
        <dbReference type="ARBA" id="ARBA00023163"/>
    </source>
</evidence>
<dbReference type="Gene3D" id="3.30.50.10">
    <property type="entry name" value="Erythroid Transcription Factor GATA-1, subunit A"/>
    <property type="match status" value="1"/>
</dbReference>
<keyword evidence="5" id="KW-0805">Transcription regulation</keyword>
<evidence type="ECO:0000256" key="4">
    <source>
        <dbReference type="ARBA" id="ARBA00022833"/>
    </source>
</evidence>
<dbReference type="GO" id="GO:0008270">
    <property type="term" value="F:zinc ion binding"/>
    <property type="evidence" value="ECO:0007669"/>
    <property type="project" value="UniProtKB-KW"/>
</dbReference>
<dbReference type="Pfam" id="PF00320">
    <property type="entry name" value="GATA"/>
    <property type="match status" value="1"/>
</dbReference>
<evidence type="ECO:0000256" key="7">
    <source>
        <dbReference type="ARBA" id="ARBA00023242"/>
    </source>
</evidence>
<dbReference type="InterPro" id="IPR038108">
    <property type="entry name" value="RPN13_DEUBAD_sf"/>
</dbReference>
<dbReference type="Pfam" id="PF13919">
    <property type="entry name" value="ASXH"/>
    <property type="match status" value="1"/>
</dbReference>
<evidence type="ECO:0000256" key="2">
    <source>
        <dbReference type="ARBA" id="ARBA00022723"/>
    </source>
</evidence>
<evidence type="ECO:0000256" key="9">
    <source>
        <dbReference type="SAM" id="MobiDB-lite"/>
    </source>
</evidence>
<sequence>MGKHGPCRHCGVTSTPLWRNGPPEKPVLCNACGSRWRTKGSLVNYTPLHAREPFEWEEPKITKSKNLHFKNTEQKLQKRKRMVENVCEMPFSESGQNYIRTFEGDFSNRSSSGSAISYSESCANFGVFDASDWTGSAQSNTCVPLLPVPSKKRTIINLKPSPVEKLTKDLYSIWHEQQSSNLSGSLEEELLFEGEMPMGSAEIGHGGVLLRYPSSKATEEESEASSLPADNKLVGGPFSRSSILVDSESRRTSLSNSSVDKFKNFMGNVTQDHARRDRFSAECLDMLQNRESLLRFTDLKDIINLEVFMKHLKNDEQQQLLKYLPSIDTANPPESIGNMFSSPQFLENLSYYQQHLQNGIFDLSSSQMNAEENGNLKRLLLLNFTKSRWVEHYNEMKDTTHKQSTGLNKGDRTNFLRHSNLKPIKRSHECQYQQSEESKGTMRSPKRVCRSNSTKHSLTKSSLLLPNQSESLEFADTESFLDNGGTCFSPRSLFAPLPDRSSLLQFADDSSDQGVLLDVRCSAPFPEAELLYHHPWDQKAASNNSHAESCANAEEESLCSFPDSSFAGEKLNQTP</sequence>
<feature type="domain" description="GATA-type" evidence="10">
    <location>
        <begin position="7"/>
        <end position="40"/>
    </location>
</feature>
<dbReference type="PROSITE" id="PS51916">
    <property type="entry name" value="DEUBAD"/>
    <property type="match status" value="1"/>
</dbReference>
<dbReference type="SMART" id="SM00401">
    <property type="entry name" value="ZnF_GATA"/>
    <property type="match status" value="1"/>
</dbReference>
<dbReference type="CDD" id="cd00202">
    <property type="entry name" value="ZnF_GATA"/>
    <property type="match status" value="1"/>
</dbReference>
<evidence type="ECO:0000259" key="10">
    <source>
        <dbReference type="PROSITE" id="PS50114"/>
    </source>
</evidence>
<dbReference type="AlphaFoldDB" id="A0AAP0BPC2"/>
<feature type="domain" description="DEUBAD" evidence="11">
    <location>
        <begin position="290"/>
        <end position="399"/>
    </location>
</feature>
<proteinExistence type="predicted"/>
<keyword evidence="7" id="KW-0539">Nucleus</keyword>
<keyword evidence="13" id="KW-1185">Reference proteome</keyword>
<comment type="caution">
    <text evidence="12">The sequence shown here is derived from an EMBL/GenBank/DDBJ whole genome shotgun (WGS) entry which is preliminary data.</text>
</comment>
<dbReference type="PROSITE" id="PS50114">
    <property type="entry name" value="GATA_ZN_FINGER_2"/>
    <property type="match status" value="1"/>
</dbReference>
<protein>
    <submittedName>
        <fullName evidence="12">GATA transcription factor 26</fullName>
    </submittedName>
</protein>
<dbReference type="SUPFAM" id="SSF57716">
    <property type="entry name" value="Glucocorticoid receptor-like (DNA-binding domain)"/>
    <property type="match status" value="1"/>
</dbReference>
<evidence type="ECO:0000256" key="5">
    <source>
        <dbReference type="ARBA" id="ARBA00023015"/>
    </source>
</evidence>
<evidence type="ECO:0000256" key="8">
    <source>
        <dbReference type="PROSITE-ProRule" id="PRU00094"/>
    </source>
</evidence>
<dbReference type="InterPro" id="IPR013088">
    <property type="entry name" value="Znf_NHR/GATA"/>
</dbReference>
<dbReference type="GO" id="GO:0043565">
    <property type="term" value="F:sequence-specific DNA binding"/>
    <property type="evidence" value="ECO:0007669"/>
    <property type="project" value="InterPro"/>
</dbReference>
<evidence type="ECO:0000259" key="11">
    <source>
        <dbReference type="PROSITE" id="PS51916"/>
    </source>
</evidence>
<dbReference type="GO" id="GO:0006355">
    <property type="term" value="P:regulation of DNA-templated transcription"/>
    <property type="evidence" value="ECO:0007669"/>
    <property type="project" value="InterPro"/>
</dbReference>
<keyword evidence="4" id="KW-0862">Zinc</keyword>
<evidence type="ECO:0000313" key="12">
    <source>
        <dbReference type="EMBL" id="KAK8944891.1"/>
    </source>
</evidence>
<evidence type="ECO:0000256" key="3">
    <source>
        <dbReference type="ARBA" id="ARBA00022771"/>
    </source>
</evidence>